<reference evidence="1" key="2">
    <citation type="submission" date="2025-09" db="UniProtKB">
        <authorList>
            <consortium name="Ensembl"/>
        </authorList>
    </citation>
    <scope>IDENTIFICATION</scope>
</reference>
<proteinExistence type="predicted"/>
<evidence type="ECO:0000313" key="2">
    <source>
        <dbReference type="Proteomes" id="UP000694545"/>
    </source>
</evidence>
<sequence>GEKIRISGNMQSCGAAGALETNVRGFSALLPAATATQVVSVTLLGPDL</sequence>
<evidence type="ECO:0000313" key="1">
    <source>
        <dbReference type="Ensembl" id="ENSVKKP00000015660.1"/>
    </source>
</evidence>
<organism evidence="1 2">
    <name type="scientific">Varanus komodoensis</name>
    <name type="common">Komodo dragon</name>
    <dbReference type="NCBI Taxonomy" id="61221"/>
    <lineage>
        <taxon>Eukaryota</taxon>
        <taxon>Metazoa</taxon>
        <taxon>Chordata</taxon>
        <taxon>Craniata</taxon>
        <taxon>Vertebrata</taxon>
        <taxon>Euteleostomi</taxon>
        <taxon>Lepidosauria</taxon>
        <taxon>Squamata</taxon>
        <taxon>Bifurcata</taxon>
        <taxon>Unidentata</taxon>
        <taxon>Episquamata</taxon>
        <taxon>Toxicofera</taxon>
        <taxon>Anguimorpha</taxon>
        <taxon>Paleoanguimorpha</taxon>
        <taxon>Varanoidea</taxon>
        <taxon>Varanidae</taxon>
        <taxon>Varanus</taxon>
    </lineage>
</organism>
<name>A0A8D2L2D6_VARKO</name>
<protein>
    <submittedName>
        <fullName evidence="1">Uncharacterized protein</fullName>
    </submittedName>
</protein>
<reference evidence="1" key="1">
    <citation type="submission" date="2025-08" db="UniProtKB">
        <authorList>
            <consortium name="Ensembl"/>
        </authorList>
    </citation>
    <scope>IDENTIFICATION</scope>
</reference>
<dbReference type="Ensembl" id="ENSVKKT00000016033.1">
    <property type="protein sequence ID" value="ENSVKKP00000015660.1"/>
    <property type="gene ID" value="ENSVKKG00000010700.1"/>
</dbReference>
<dbReference type="AlphaFoldDB" id="A0A8D2L2D6"/>
<accession>A0A8D2L2D6</accession>
<dbReference type="Proteomes" id="UP000694545">
    <property type="component" value="Unplaced"/>
</dbReference>
<keyword evidence="2" id="KW-1185">Reference proteome</keyword>